<gene>
    <name evidence="1" type="ORF">F2Z29_20720</name>
</gene>
<dbReference type="AlphaFoldDB" id="A0A642KLQ0"/>
<name>A0A642KLQ0_BACFG</name>
<dbReference type="EMBL" id="VWAW01000022">
    <property type="protein sequence ID" value="KAA5168912.1"/>
    <property type="molecule type" value="Genomic_DNA"/>
</dbReference>
<proteinExistence type="predicted"/>
<evidence type="ECO:0000313" key="2">
    <source>
        <dbReference type="Proteomes" id="UP000436803"/>
    </source>
</evidence>
<organism evidence="1 2">
    <name type="scientific">Bacteroides fragilis</name>
    <dbReference type="NCBI Taxonomy" id="817"/>
    <lineage>
        <taxon>Bacteria</taxon>
        <taxon>Pseudomonadati</taxon>
        <taxon>Bacteroidota</taxon>
        <taxon>Bacteroidia</taxon>
        <taxon>Bacteroidales</taxon>
        <taxon>Bacteroidaceae</taxon>
        <taxon>Bacteroides</taxon>
    </lineage>
</organism>
<evidence type="ECO:0000313" key="1">
    <source>
        <dbReference type="EMBL" id="KAA5168912.1"/>
    </source>
</evidence>
<sequence>MEDGRSKHVFCKRANQYSEFIILIIESLRNYGISRNPDSSSAPYLDIK</sequence>
<reference evidence="1 2" key="1">
    <citation type="journal article" date="2019" name="Nat. Med.">
        <title>A library of human gut bacterial isolates paired with longitudinal multiomics data enables mechanistic microbiome research.</title>
        <authorList>
            <person name="Poyet M."/>
            <person name="Groussin M."/>
            <person name="Gibbons S.M."/>
            <person name="Avila-Pacheco J."/>
            <person name="Jiang X."/>
            <person name="Kearney S.M."/>
            <person name="Perrotta A.R."/>
            <person name="Berdy B."/>
            <person name="Zhao S."/>
            <person name="Lieberman T.D."/>
            <person name="Swanson P.K."/>
            <person name="Smith M."/>
            <person name="Roesemann S."/>
            <person name="Alexander J.E."/>
            <person name="Rich S.A."/>
            <person name="Livny J."/>
            <person name="Vlamakis H."/>
            <person name="Clish C."/>
            <person name="Bullock K."/>
            <person name="Deik A."/>
            <person name="Scott J."/>
            <person name="Pierce K.A."/>
            <person name="Xavier R.J."/>
            <person name="Alm E.J."/>
        </authorList>
    </citation>
    <scope>NUCLEOTIDE SEQUENCE [LARGE SCALE GENOMIC DNA]</scope>
    <source>
        <strain evidence="1 2">BIOML-A7</strain>
    </source>
</reference>
<comment type="caution">
    <text evidence="1">The sequence shown here is derived from an EMBL/GenBank/DDBJ whole genome shotgun (WGS) entry which is preliminary data.</text>
</comment>
<protein>
    <submittedName>
        <fullName evidence="1">Uncharacterized protein</fullName>
    </submittedName>
</protein>
<accession>A0A642KLQ0</accession>
<dbReference type="Proteomes" id="UP000436803">
    <property type="component" value="Unassembled WGS sequence"/>
</dbReference>